<reference evidence="2" key="1">
    <citation type="submission" date="2022-12" db="EMBL/GenBank/DDBJ databases">
        <title>Draft genome assemblies for two species of Escallonia (Escalloniales).</title>
        <authorList>
            <person name="Chanderbali A."/>
            <person name="Dervinis C."/>
            <person name="Anghel I."/>
            <person name="Soltis D."/>
            <person name="Soltis P."/>
            <person name="Zapata F."/>
        </authorList>
    </citation>
    <scope>NUCLEOTIDE SEQUENCE</scope>
    <source>
        <strain evidence="2">UCBG64.0493</strain>
        <tissue evidence="2">Leaf</tissue>
    </source>
</reference>
<gene>
    <name evidence="2" type="ORF">RJ639_018301</name>
</gene>
<evidence type="ECO:0000256" key="1">
    <source>
        <dbReference type="SAM" id="SignalP"/>
    </source>
</evidence>
<protein>
    <submittedName>
        <fullName evidence="2">Uncharacterized protein</fullName>
    </submittedName>
</protein>
<dbReference type="Proteomes" id="UP001188597">
    <property type="component" value="Unassembled WGS sequence"/>
</dbReference>
<accession>A0AA88VAB7</accession>
<evidence type="ECO:0000313" key="2">
    <source>
        <dbReference type="EMBL" id="KAK3004882.1"/>
    </source>
</evidence>
<dbReference type="GO" id="GO:0016020">
    <property type="term" value="C:membrane"/>
    <property type="evidence" value="ECO:0007669"/>
    <property type="project" value="UniProtKB-SubCell"/>
</dbReference>
<comment type="caution">
    <text evidence="2">The sequence shown here is derived from an EMBL/GenBank/DDBJ whole genome shotgun (WGS) entry which is preliminary data.</text>
</comment>
<evidence type="ECO:0000313" key="3">
    <source>
        <dbReference type="Proteomes" id="UP001188597"/>
    </source>
</evidence>
<keyword evidence="1" id="KW-0732">Signal</keyword>
<dbReference type="EMBL" id="JAVXUP010002195">
    <property type="protein sequence ID" value="KAK3004882.1"/>
    <property type="molecule type" value="Genomic_DNA"/>
</dbReference>
<dbReference type="GO" id="GO:0030247">
    <property type="term" value="F:polysaccharide binding"/>
    <property type="evidence" value="ECO:0007669"/>
    <property type="project" value="InterPro"/>
</dbReference>
<organism evidence="2 3">
    <name type="scientific">Escallonia herrerae</name>
    <dbReference type="NCBI Taxonomy" id="1293975"/>
    <lineage>
        <taxon>Eukaryota</taxon>
        <taxon>Viridiplantae</taxon>
        <taxon>Streptophyta</taxon>
        <taxon>Embryophyta</taxon>
        <taxon>Tracheophyta</taxon>
        <taxon>Spermatophyta</taxon>
        <taxon>Magnoliopsida</taxon>
        <taxon>eudicotyledons</taxon>
        <taxon>Gunneridae</taxon>
        <taxon>Pentapetalae</taxon>
        <taxon>asterids</taxon>
        <taxon>campanulids</taxon>
        <taxon>Escalloniales</taxon>
        <taxon>Escalloniaceae</taxon>
        <taxon>Escallonia</taxon>
    </lineage>
</organism>
<keyword evidence="3" id="KW-1185">Reference proteome</keyword>
<feature type="chain" id="PRO_5041690841" evidence="1">
    <location>
        <begin position="26"/>
        <end position="309"/>
    </location>
</feature>
<feature type="signal peptide" evidence="1">
    <location>
        <begin position="1"/>
        <end position="25"/>
    </location>
</feature>
<dbReference type="AlphaFoldDB" id="A0AA88VAB7"/>
<sequence length="309" mass="33255">MACRLILLLRLTLFAAISTAPKIAAVDQPMSGCATECGELRDIPFPFGISPECYLDSSFLITCNTNFSPPKPFLGNSTTIEVLNVSLDGLMRIYVVVARNCYYQSGRRMEGRSKNPQLSLSKFAISNVYNKFTAVGCATAATIQEIGGHNYSTGCISVCRNLKNVVDGSCLGVGCCQSSIPKGMRSSNFTLIPFGTKVPEFAPCSHAFVAEEKAFKFSSLDLMNFREMKPVPVVLDYAVGEENCAEAQSSTSYACRAKHSTCINSSNGPGYLCNCSAGFEGNPYLLDGCKGKISAQYCLIVAESVSHNT</sequence>
<dbReference type="PANTHER" id="PTHR33491">
    <property type="entry name" value="OSJNBA0016N04.9 PROTEIN"/>
    <property type="match status" value="1"/>
</dbReference>
<proteinExistence type="predicted"/>
<name>A0AA88VAB7_9ASTE</name>